<dbReference type="GO" id="GO:0016787">
    <property type="term" value="F:hydrolase activity"/>
    <property type="evidence" value="ECO:0007669"/>
    <property type="project" value="UniProtKB-KW"/>
</dbReference>
<dbReference type="EMBL" id="JAPWTK010000069">
    <property type="protein sequence ID" value="KAJ8952381.1"/>
    <property type="molecule type" value="Genomic_DNA"/>
</dbReference>
<evidence type="ECO:0000256" key="3">
    <source>
        <dbReference type="ARBA" id="ARBA00022801"/>
    </source>
</evidence>
<dbReference type="InterPro" id="IPR006693">
    <property type="entry name" value="AB_hydrolase_lipase"/>
</dbReference>
<evidence type="ECO:0000256" key="4">
    <source>
        <dbReference type="ARBA" id="ARBA00022963"/>
    </source>
</evidence>
<evidence type="ECO:0000256" key="2">
    <source>
        <dbReference type="ARBA" id="ARBA00022729"/>
    </source>
</evidence>
<evidence type="ECO:0000256" key="7">
    <source>
        <dbReference type="SAM" id="SignalP"/>
    </source>
</evidence>
<organism evidence="9 10">
    <name type="scientific">Aromia moschata</name>
    <dbReference type="NCBI Taxonomy" id="1265417"/>
    <lineage>
        <taxon>Eukaryota</taxon>
        <taxon>Metazoa</taxon>
        <taxon>Ecdysozoa</taxon>
        <taxon>Arthropoda</taxon>
        <taxon>Hexapoda</taxon>
        <taxon>Insecta</taxon>
        <taxon>Pterygota</taxon>
        <taxon>Neoptera</taxon>
        <taxon>Endopterygota</taxon>
        <taxon>Coleoptera</taxon>
        <taxon>Polyphaga</taxon>
        <taxon>Cucujiformia</taxon>
        <taxon>Chrysomeloidea</taxon>
        <taxon>Cerambycidae</taxon>
        <taxon>Cerambycinae</taxon>
        <taxon>Callichromatini</taxon>
        <taxon>Aromia</taxon>
    </lineage>
</organism>
<evidence type="ECO:0000256" key="1">
    <source>
        <dbReference type="ARBA" id="ARBA00010701"/>
    </source>
</evidence>
<dbReference type="FunFam" id="3.40.50.1820:FF:000057">
    <property type="entry name" value="Lipase"/>
    <property type="match status" value="1"/>
</dbReference>
<dbReference type="SUPFAM" id="SSF53474">
    <property type="entry name" value="alpha/beta-Hydrolases"/>
    <property type="match status" value="2"/>
</dbReference>
<feature type="chain" id="PRO_5043877461" description="Partial AB-hydrolase lipase domain-containing protein" evidence="7">
    <location>
        <begin position="22"/>
        <end position="694"/>
    </location>
</feature>
<dbReference type="AlphaFoldDB" id="A0AAV8YNT7"/>
<keyword evidence="3" id="KW-0378">Hydrolase</keyword>
<feature type="signal peptide" evidence="7">
    <location>
        <begin position="1"/>
        <end position="21"/>
    </location>
</feature>
<keyword evidence="2 7" id="KW-0732">Signal</keyword>
<sequence length="694" mass="79221">MFHFKIVFIVFCLTVLVAVLCSPNRISLKNRAKRAASEDLYDVEGLLNSYGYPFENHEVQTEDGYILTIHRVPYGRNDSGRSTNITRPPVLVIHGILCSSINFMFMGPENSIIPMLADAGYDVWAGNSRGNTWSRKHVSLDPDTDDAFWNYSIHEMGYYDDTAMIDYILNNTGSEKLFYVGHSQGTSQFFIMASTRPEYNEKILLMSALAPVVYGTHTAHPVLRILTSNYAILDVATRLLNLQELLPHSEALSEFSQLSIISSELCIILVFVLMGFDSEGVNRDEISNFYQNFPQGTSTKNFKHLLQETTYGKFAEYDYGNWIENFAAYGQLSPPVYNLSLAAAPVALYYSQNDWFAATVDVDKLADELPNLQRKYLIADEVFTHGDFMYGKNLDTRLHDDVISYMNEKKFLNDYGYPFENHEVVTQDGYILGIHRIPHGTQEKKSMDKNVKKPAVLIMHGLDSSSVDFFVLGPNRSLALMLADEGYDVWLGNNRGNTWSKKHVSLDPNKDKAFWDYSFHELGTYDTPAIIDYILNTTGKYKISYVSHSQGSTQFFVMVSIMPKYNDKVDIMCPMAPTVFMQNISNPLVQLLKDYFIVFDLATDFLNITEVLPHSGFLTRYIRSFCQNSTYQEICTTFFFALLGFDSDQLNRTEFSIFLETFPAGTSLKEYKHFLQEVKSDFASHRFQVPHNDN</sequence>
<dbReference type="Proteomes" id="UP001162162">
    <property type="component" value="Unassembled WGS sequence"/>
</dbReference>
<comment type="caution">
    <text evidence="9">The sequence shown here is derived from an EMBL/GenBank/DDBJ whole genome shotgun (WGS) entry which is preliminary data.</text>
</comment>
<proteinExistence type="inferred from homology"/>
<dbReference type="InterPro" id="IPR029058">
    <property type="entry name" value="AB_hydrolase_fold"/>
</dbReference>
<comment type="similarity">
    <text evidence="1">Belongs to the AB hydrolase superfamily. Lipase family.</text>
</comment>
<feature type="domain" description="Partial AB-hydrolase lipase" evidence="8">
    <location>
        <begin position="412"/>
        <end position="471"/>
    </location>
</feature>
<keyword evidence="4" id="KW-0442">Lipid degradation</keyword>
<evidence type="ECO:0000313" key="10">
    <source>
        <dbReference type="Proteomes" id="UP001162162"/>
    </source>
</evidence>
<evidence type="ECO:0000313" key="9">
    <source>
        <dbReference type="EMBL" id="KAJ8952381.1"/>
    </source>
</evidence>
<evidence type="ECO:0000256" key="5">
    <source>
        <dbReference type="ARBA" id="ARBA00023098"/>
    </source>
</evidence>
<accession>A0AAV8YNT7</accession>
<gene>
    <name evidence="9" type="ORF">NQ318_014472</name>
</gene>
<reference evidence="9" key="1">
    <citation type="journal article" date="2023" name="Insect Mol. Biol.">
        <title>Genome sequencing provides insights into the evolution of gene families encoding plant cell wall-degrading enzymes in longhorned beetles.</title>
        <authorList>
            <person name="Shin N.R."/>
            <person name="Okamura Y."/>
            <person name="Kirsch R."/>
            <person name="Pauchet Y."/>
        </authorList>
    </citation>
    <scope>NUCLEOTIDE SEQUENCE</scope>
    <source>
        <strain evidence="9">AMC_N1</strain>
    </source>
</reference>
<feature type="domain" description="Partial AB-hydrolase lipase" evidence="8">
    <location>
        <begin position="46"/>
        <end position="106"/>
    </location>
</feature>
<evidence type="ECO:0000259" key="8">
    <source>
        <dbReference type="Pfam" id="PF04083"/>
    </source>
</evidence>
<protein>
    <recommendedName>
        <fullName evidence="8">Partial AB-hydrolase lipase domain-containing protein</fullName>
    </recommendedName>
</protein>
<dbReference type="Pfam" id="PF04083">
    <property type="entry name" value="Abhydro_lipase"/>
    <property type="match status" value="2"/>
</dbReference>
<name>A0AAV8YNT7_9CUCU</name>
<dbReference type="PANTHER" id="PTHR11005">
    <property type="entry name" value="LYSOSOMAL ACID LIPASE-RELATED"/>
    <property type="match status" value="1"/>
</dbReference>
<keyword evidence="10" id="KW-1185">Reference proteome</keyword>
<dbReference type="FunFam" id="3.40.50.1820:FF:000021">
    <property type="entry name" value="Lipase"/>
    <property type="match status" value="1"/>
</dbReference>
<evidence type="ECO:0000256" key="6">
    <source>
        <dbReference type="ARBA" id="ARBA00023180"/>
    </source>
</evidence>
<keyword evidence="6" id="KW-0325">Glycoprotein</keyword>
<dbReference type="GO" id="GO:0016042">
    <property type="term" value="P:lipid catabolic process"/>
    <property type="evidence" value="ECO:0007669"/>
    <property type="project" value="UniProtKB-KW"/>
</dbReference>
<keyword evidence="5" id="KW-0443">Lipid metabolism</keyword>
<dbReference type="Gene3D" id="3.40.50.1820">
    <property type="entry name" value="alpha/beta hydrolase"/>
    <property type="match status" value="2"/>
</dbReference>